<gene>
    <name evidence="1" type="ORF">DEJ51_30770</name>
</gene>
<organism evidence="1 2">
    <name type="scientific">Streptomyces venezuelae</name>
    <dbReference type="NCBI Taxonomy" id="54571"/>
    <lineage>
        <taxon>Bacteria</taxon>
        <taxon>Bacillati</taxon>
        <taxon>Actinomycetota</taxon>
        <taxon>Actinomycetes</taxon>
        <taxon>Kitasatosporales</taxon>
        <taxon>Streptomycetaceae</taxon>
        <taxon>Streptomyces</taxon>
    </lineage>
</organism>
<reference evidence="1 2" key="1">
    <citation type="submission" date="2018-05" db="EMBL/GenBank/DDBJ databases">
        <title>Streptomyces venezuelae.</title>
        <authorList>
            <person name="Kim W."/>
            <person name="Lee N."/>
            <person name="Cho B.-K."/>
        </authorList>
    </citation>
    <scope>NUCLEOTIDE SEQUENCE [LARGE SCALE GENOMIC DNA]</scope>
    <source>
        <strain evidence="1 2">ATCC 21018</strain>
    </source>
</reference>
<evidence type="ECO:0000313" key="2">
    <source>
        <dbReference type="Proteomes" id="UP000324101"/>
    </source>
</evidence>
<proteinExistence type="predicted"/>
<dbReference type="Proteomes" id="UP000324101">
    <property type="component" value="Chromosome"/>
</dbReference>
<sequence>MTDGHITRLTAEDVRASAHTLHLLTAYLRTGPHVTEALSLIAALVDADTGTAVRLGEALRGIARYLAQETTVPRTDTVEATLGEYVEAASVLQDLRLLALTLDPLRTAPVRTSPAETAPWQ</sequence>
<dbReference type="EMBL" id="CP029189">
    <property type="protein sequence ID" value="QES57994.1"/>
    <property type="molecule type" value="Genomic_DNA"/>
</dbReference>
<dbReference type="AlphaFoldDB" id="A0A5P2DS41"/>
<protein>
    <submittedName>
        <fullName evidence="1">Uncharacterized protein</fullName>
    </submittedName>
</protein>
<name>A0A5P2DS41_STRVZ</name>
<dbReference type="OrthoDB" id="4208901at2"/>
<evidence type="ECO:0000313" key="1">
    <source>
        <dbReference type="EMBL" id="QES57994.1"/>
    </source>
</evidence>
<dbReference type="RefSeq" id="WP_150260903.1">
    <property type="nucleotide sequence ID" value="NZ_CP029189.1"/>
</dbReference>
<accession>A0A5P2DS41</accession>